<proteinExistence type="predicted"/>
<keyword evidence="3" id="KW-1185">Reference proteome</keyword>
<gene>
    <name evidence="2" type="ORF">IT774_02070</name>
</gene>
<organism evidence="2 3">
    <name type="scientific">Salinimonas marina</name>
    <dbReference type="NCBI Taxonomy" id="2785918"/>
    <lineage>
        <taxon>Bacteria</taxon>
        <taxon>Pseudomonadati</taxon>
        <taxon>Pseudomonadota</taxon>
        <taxon>Gammaproteobacteria</taxon>
        <taxon>Alteromonadales</taxon>
        <taxon>Alteromonadaceae</taxon>
        <taxon>Alteromonas/Salinimonas group</taxon>
        <taxon>Salinimonas</taxon>
    </lineage>
</organism>
<protein>
    <submittedName>
        <fullName evidence="2">Uncharacterized protein</fullName>
    </submittedName>
</protein>
<feature type="transmembrane region" description="Helical" evidence="1">
    <location>
        <begin position="21"/>
        <end position="40"/>
    </location>
</feature>
<feature type="transmembrane region" description="Helical" evidence="1">
    <location>
        <begin position="203"/>
        <end position="223"/>
    </location>
</feature>
<feature type="transmembrane region" description="Helical" evidence="1">
    <location>
        <begin position="178"/>
        <end position="197"/>
    </location>
</feature>
<keyword evidence="1" id="KW-1133">Transmembrane helix</keyword>
<dbReference type="RefSeq" id="WP_195811127.1">
    <property type="nucleotide sequence ID" value="NZ_CP064795.1"/>
</dbReference>
<evidence type="ECO:0000313" key="2">
    <source>
        <dbReference type="EMBL" id="QPG06050.1"/>
    </source>
</evidence>
<sequence length="241" mass="26007">MNVNTKLNMQDLTRAYKNLASFLFRHPVIGTILLILSGLVSELSMAQFPLKMAALVALLGFSVALVTTQYRTGSLGPLLAELKFQQPLWLGVITGVLALSWGGIWVAQHLVRISGAAHNQHSDTAIILDGTVLGGMVVGAALICMTQIMPLVLSYFCLSLGLNKKQGEAIWLKLLTQLKLLVAFMPVASLAVVAAFIGLDVSALFVVLSALYATFVLFIVFEIDPAPPREVVRFTLTPQTT</sequence>
<dbReference type="EMBL" id="CP064795">
    <property type="protein sequence ID" value="QPG06050.1"/>
    <property type="molecule type" value="Genomic_DNA"/>
</dbReference>
<feature type="transmembrane region" description="Helical" evidence="1">
    <location>
        <begin position="131"/>
        <end position="158"/>
    </location>
</feature>
<evidence type="ECO:0000256" key="1">
    <source>
        <dbReference type="SAM" id="Phobius"/>
    </source>
</evidence>
<feature type="transmembrane region" description="Helical" evidence="1">
    <location>
        <begin position="46"/>
        <end position="67"/>
    </location>
</feature>
<reference evidence="2 3" key="1">
    <citation type="submission" date="2020-11" db="EMBL/GenBank/DDBJ databases">
        <title>Complete genome sequence for Salinimonas sp. strain G2-b.</title>
        <authorList>
            <person name="Park S.-J."/>
        </authorList>
    </citation>
    <scope>NUCLEOTIDE SEQUENCE [LARGE SCALE GENOMIC DNA]</scope>
    <source>
        <strain evidence="2 3">G2-b</strain>
    </source>
</reference>
<keyword evidence="1" id="KW-0472">Membrane</keyword>
<name>A0A7S9HDB9_9ALTE</name>
<evidence type="ECO:0000313" key="3">
    <source>
        <dbReference type="Proteomes" id="UP000595095"/>
    </source>
</evidence>
<dbReference type="AlphaFoldDB" id="A0A7S9HDB9"/>
<accession>A0A7S9HDB9</accession>
<keyword evidence="1" id="KW-0812">Transmembrane</keyword>
<dbReference type="KEGG" id="smaa:IT774_02070"/>
<feature type="transmembrane region" description="Helical" evidence="1">
    <location>
        <begin position="88"/>
        <end position="111"/>
    </location>
</feature>
<dbReference type="Proteomes" id="UP000595095">
    <property type="component" value="Chromosome"/>
</dbReference>